<feature type="compositionally biased region" description="Acidic residues" evidence="1">
    <location>
        <begin position="183"/>
        <end position="192"/>
    </location>
</feature>
<gene>
    <name evidence="3" type="ORF">EGW08_003096</name>
</gene>
<evidence type="ECO:0000313" key="4">
    <source>
        <dbReference type="Proteomes" id="UP000271974"/>
    </source>
</evidence>
<dbReference type="AlphaFoldDB" id="A0A3S1A2T5"/>
<name>A0A3S1A2T5_ELYCH</name>
<evidence type="ECO:0000259" key="2">
    <source>
        <dbReference type="Pfam" id="PF03184"/>
    </source>
</evidence>
<feature type="domain" description="DDE-1" evidence="2">
    <location>
        <begin position="1"/>
        <end position="84"/>
    </location>
</feature>
<protein>
    <recommendedName>
        <fullName evidence="2">DDE-1 domain-containing protein</fullName>
    </recommendedName>
</protein>
<feature type="region of interest" description="Disordered" evidence="1">
    <location>
        <begin position="302"/>
        <end position="355"/>
    </location>
</feature>
<evidence type="ECO:0000256" key="1">
    <source>
        <dbReference type="SAM" id="MobiDB-lite"/>
    </source>
</evidence>
<dbReference type="EMBL" id="RQTK01000064">
    <property type="protein sequence ID" value="RUS89153.1"/>
    <property type="molecule type" value="Genomic_DNA"/>
</dbReference>
<dbReference type="GO" id="GO:0003676">
    <property type="term" value="F:nucleic acid binding"/>
    <property type="evidence" value="ECO:0007669"/>
    <property type="project" value="InterPro"/>
</dbReference>
<feature type="region of interest" description="Disordered" evidence="1">
    <location>
        <begin position="232"/>
        <end position="259"/>
    </location>
</feature>
<keyword evidence="4" id="KW-1185">Reference proteome</keyword>
<feature type="compositionally biased region" description="Basic and acidic residues" evidence="1">
    <location>
        <begin position="303"/>
        <end position="328"/>
    </location>
</feature>
<feature type="compositionally biased region" description="Polar residues" evidence="1">
    <location>
        <begin position="334"/>
        <end position="349"/>
    </location>
</feature>
<dbReference type="Proteomes" id="UP000271974">
    <property type="component" value="Unassembled WGS sequence"/>
</dbReference>
<evidence type="ECO:0000313" key="3">
    <source>
        <dbReference type="EMBL" id="RUS89153.1"/>
    </source>
</evidence>
<dbReference type="OrthoDB" id="6273063at2759"/>
<feature type="region of interest" description="Disordered" evidence="1">
    <location>
        <begin position="151"/>
        <end position="192"/>
    </location>
</feature>
<proteinExistence type="predicted"/>
<dbReference type="Pfam" id="PF03184">
    <property type="entry name" value="DDE_1"/>
    <property type="match status" value="1"/>
</dbReference>
<accession>A0A3S1A2T5</accession>
<feature type="compositionally biased region" description="Low complexity" evidence="1">
    <location>
        <begin position="241"/>
        <end position="254"/>
    </location>
</feature>
<sequence>MDDDIGQQWFRNVFLKHCGPARPQLLVLDSHHSHEVLDMLELAQQENIHVLALPPHTTHALQPLDKVVFKPFKTAYKRVCTEFLASHPSLTINKATWPRLLKQTWDSTMREGLLKKAFEATGIYPVDRSRIPDSVFSASDAIRSMVPVVDAEEGDNPEDGAEGETTAATSEVGTRAEHHEDITQEEIAGETEDTNPVVSFDDMEQLQFLNGLMIDITDDDIEQAVDASSLGQLVDAPPSPSATSTDTTPSLDAPGTSFSSADGAWNAEIDAIFDLKPAPSKATAPKRSRAITTHRLLTSQELINEKKARLEKKEKEDAAKRERKEKALQKKLSKSQALQNKLEKTQSQTKHSDTL</sequence>
<feature type="compositionally biased region" description="Acidic residues" evidence="1">
    <location>
        <begin position="151"/>
        <end position="162"/>
    </location>
</feature>
<organism evidence="3 4">
    <name type="scientific">Elysia chlorotica</name>
    <name type="common">Eastern emerald elysia</name>
    <name type="synonym">Sea slug</name>
    <dbReference type="NCBI Taxonomy" id="188477"/>
    <lineage>
        <taxon>Eukaryota</taxon>
        <taxon>Metazoa</taxon>
        <taxon>Spiralia</taxon>
        <taxon>Lophotrochozoa</taxon>
        <taxon>Mollusca</taxon>
        <taxon>Gastropoda</taxon>
        <taxon>Heterobranchia</taxon>
        <taxon>Euthyneura</taxon>
        <taxon>Panpulmonata</taxon>
        <taxon>Sacoglossa</taxon>
        <taxon>Placobranchoidea</taxon>
        <taxon>Plakobranchidae</taxon>
        <taxon>Elysia</taxon>
    </lineage>
</organism>
<dbReference type="InterPro" id="IPR004875">
    <property type="entry name" value="DDE_SF_endonuclease_dom"/>
</dbReference>
<reference evidence="3 4" key="1">
    <citation type="submission" date="2019-01" db="EMBL/GenBank/DDBJ databases">
        <title>A draft genome assembly of the solar-powered sea slug Elysia chlorotica.</title>
        <authorList>
            <person name="Cai H."/>
            <person name="Li Q."/>
            <person name="Fang X."/>
            <person name="Li J."/>
            <person name="Curtis N.E."/>
            <person name="Altenburger A."/>
            <person name="Shibata T."/>
            <person name="Feng M."/>
            <person name="Maeda T."/>
            <person name="Schwartz J.A."/>
            <person name="Shigenobu S."/>
            <person name="Lundholm N."/>
            <person name="Nishiyama T."/>
            <person name="Yang H."/>
            <person name="Hasebe M."/>
            <person name="Li S."/>
            <person name="Pierce S.K."/>
            <person name="Wang J."/>
        </authorList>
    </citation>
    <scope>NUCLEOTIDE SEQUENCE [LARGE SCALE GENOMIC DNA]</scope>
    <source>
        <strain evidence="3">EC2010</strain>
        <tissue evidence="3">Whole organism of an adult</tissue>
    </source>
</reference>
<comment type="caution">
    <text evidence="3">The sequence shown here is derived from an EMBL/GenBank/DDBJ whole genome shotgun (WGS) entry which is preliminary data.</text>
</comment>